<sequence>MGKYTLVEKLSKGKAKTLGAPRKSRRRLMMNFSESTPLASVATASDTVKNDDTHRVRSANPIRSTKDMGVNLATTLAAVSTGIGYSQCEEMMAILNVPFMARKTYQRCHESVEEVICKTALQTIEEAGKEEAALAIASGDVDEEGIPLLTVVTDGAWCKRSYNVNYDAASGVIHRDEAFWEQMLPKLKIFYYKCLLPEIIDPRHCRGLPIRNPSRNNSEDENISSELDIH</sequence>
<organism evidence="3 4">
    <name type="scientific">Ignelater luminosus</name>
    <name type="common">Cucubano</name>
    <name type="synonym">Pyrophorus luminosus</name>
    <dbReference type="NCBI Taxonomy" id="2038154"/>
    <lineage>
        <taxon>Eukaryota</taxon>
        <taxon>Metazoa</taxon>
        <taxon>Ecdysozoa</taxon>
        <taxon>Arthropoda</taxon>
        <taxon>Hexapoda</taxon>
        <taxon>Insecta</taxon>
        <taxon>Pterygota</taxon>
        <taxon>Neoptera</taxon>
        <taxon>Endopterygota</taxon>
        <taxon>Coleoptera</taxon>
        <taxon>Polyphaga</taxon>
        <taxon>Elateriformia</taxon>
        <taxon>Elateroidea</taxon>
        <taxon>Elateridae</taxon>
        <taxon>Agrypninae</taxon>
        <taxon>Pyrophorini</taxon>
        <taxon>Ignelater</taxon>
    </lineage>
</organism>
<reference evidence="3" key="1">
    <citation type="submission" date="2019-08" db="EMBL/GenBank/DDBJ databases">
        <title>The genome of the North American firefly Photinus pyralis.</title>
        <authorList>
            <consortium name="Photinus pyralis genome working group"/>
            <person name="Fallon T.R."/>
            <person name="Sander Lower S.E."/>
            <person name="Weng J.-K."/>
        </authorList>
    </citation>
    <scope>NUCLEOTIDE SEQUENCE</scope>
    <source>
        <strain evidence="3">TRF0915ILg1</strain>
        <tissue evidence="3">Whole body</tissue>
    </source>
</reference>
<proteinExistence type="predicted"/>
<dbReference type="Proteomes" id="UP000801492">
    <property type="component" value="Unassembled WGS sequence"/>
</dbReference>
<evidence type="ECO:0000313" key="4">
    <source>
        <dbReference type="Proteomes" id="UP000801492"/>
    </source>
</evidence>
<protein>
    <recommendedName>
        <fullName evidence="2">Mutator-like transposase domain-containing protein</fullName>
    </recommendedName>
</protein>
<gene>
    <name evidence="3" type="ORF">ILUMI_02599</name>
</gene>
<feature type="domain" description="Mutator-like transposase" evidence="2">
    <location>
        <begin position="61"/>
        <end position="173"/>
    </location>
</feature>
<comment type="caution">
    <text evidence="3">The sequence shown here is derived from an EMBL/GenBank/DDBJ whole genome shotgun (WGS) entry which is preliminary data.</text>
</comment>
<dbReference type="Pfam" id="PF20700">
    <property type="entry name" value="Mutator"/>
    <property type="match status" value="1"/>
</dbReference>
<dbReference type="EMBL" id="VTPC01000990">
    <property type="protein sequence ID" value="KAF2903579.1"/>
    <property type="molecule type" value="Genomic_DNA"/>
</dbReference>
<accession>A0A8K0DD52</accession>
<feature type="region of interest" description="Disordered" evidence="1">
    <location>
        <begin position="210"/>
        <end position="230"/>
    </location>
</feature>
<dbReference type="OrthoDB" id="6431392at2759"/>
<dbReference type="InterPro" id="IPR049012">
    <property type="entry name" value="Mutator_transp_dom"/>
</dbReference>
<keyword evidence="4" id="KW-1185">Reference proteome</keyword>
<evidence type="ECO:0000256" key="1">
    <source>
        <dbReference type="SAM" id="MobiDB-lite"/>
    </source>
</evidence>
<evidence type="ECO:0000313" key="3">
    <source>
        <dbReference type="EMBL" id="KAF2903579.1"/>
    </source>
</evidence>
<dbReference type="AlphaFoldDB" id="A0A8K0DD52"/>
<name>A0A8K0DD52_IGNLU</name>
<evidence type="ECO:0000259" key="2">
    <source>
        <dbReference type="Pfam" id="PF20700"/>
    </source>
</evidence>